<name>A0A6J3CK72_AYTFU</name>
<dbReference type="InterPro" id="IPR001849">
    <property type="entry name" value="PH_domain"/>
</dbReference>
<evidence type="ECO:0000256" key="2">
    <source>
        <dbReference type="SAM" id="Coils"/>
    </source>
</evidence>
<feature type="domain" description="PH" evidence="4">
    <location>
        <begin position="1116"/>
        <end position="1219"/>
    </location>
</feature>
<feature type="region of interest" description="Disordered" evidence="3">
    <location>
        <begin position="532"/>
        <end position="554"/>
    </location>
</feature>
<dbReference type="Gene3D" id="2.30.29.30">
    <property type="entry name" value="Pleckstrin-homology domain (PH domain)/Phosphotyrosine-binding domain (PTB)"/>
    <property type="match status" value="1"/>
</dbReference>
<dbReference type="FunFam" id="2.30.29.30:FF:000006">
    <property type="entry name" value="Pleckstrin homology like domain family B member 1"/>
    <property type="match status" value="1"/>
</dbReference>
<dbReference type="GeneID" id="116485730"/>
<protein>
    <submittedName>
        <fullName evidence="6">Pleckstrin homology-like domain family B member 2 isoform X5</fullName>
    </submittedName>
</protein>
<feature type="coiled-coil region" evidence="2">
    <location>
        <begin position="1008"/>
        <end position="1074"/>
    </location>
</feature>
<evidence type="ECO:0000256" key="3">
    <source>
        <dbReference type="SAM" id="MobiDB-lite"/>
    </source>
</evidence>
<dbReference type="GO" id="GO:0070507">
    <property type="term" value="P:regulation of microtubule cytoskeleton organization"/>
    <property type="evidence" value="ECO:0007669"/>
    <property type="project" value="TreeGrafter"/>
</dbReference>
<organism evidence="5 6">
    <name type="scientific">Aythya fuligula</name>
    <name type="common">Tufted duck</name>
    <name type="synonym">Anas fuligula</name>
    <dbReference type="NCBI Taxonomy" id="219594"/>
    <lineage>
        <taxon>Eukaryota</taxon>
        <taxon>Metazoa</taxon>
        <taxon>Chordata</taxon>
        <taxon>Craniata</taxon>
        <taxon>Vertebrata</taxon>
        <taxon>Euteleostomi</taxon>
        <taxon>Archelosauria</taxon>
        <taxon>Archosauria</taxon>
        <taxon>Dinosauria</taxon>
        <taxon>Saurischia</taxon>
        <taxon>Theropoda</taxon>
        <taxon>Coelurosauria</taxon>
        <taxon>Aves</taxon>
        <taxon>Neognathae</taxon>
        <taxon>Galloanserae</taxon>
        <taxon>Anseriformes</taxon>
        <taxon>Anatidae</taxon>
        <taxon>Aythyinae</taxon>
        <taxon>Aythya</taxon>
    </lineage>
</organism>
<gene>
    <name evidence="6" type="primary">PHLDB2</name>
</gene>
<feature type="coiled-coil region" evidence="2">
    <location>
        <begin position="607"/>
        <end position="712"/>
    </location>
</feature>
<dbReference type="CTD" id="90102"/>
<proteinExistence type="predicted"/>
<dbReference type="InterPro" id="IPR011993">
    <property type="entry name" value="PH-like_dom_sf"/>
</dbReference>
<evidence type="ECO:0000313" key="5">
    <source>
        <dbReference type="Proteomes" id="UP000504639"/>
    </source>
</evidence>
<dbReference type="Pfam" id="PF00169">
    <property type="entry name" value="PH"/>
    <property type="match status" value="1"/>
</dbReference>
<evidence type="ECO:0000313" key="6">
    <source>
        <dbReference type="RefSeq" id="XP_032037217.1"/>
    </source>
</evidence>
<dbReference type="GO" id="GO:0045180">
    <property type="term" value="C:basal cortex"/>
    <property type="evidence" value="ECO:0007669"/>
    <property type="project" value="TreeGrafter"/>
</dbReference>
<dbReference type="CDD" id="cd14673">
    <property type="entry name" value="PH_PHLDB1_2"/>
    <property type="match status" value="1"/>
</dbReference>
<dbReference type="PANTHER" id="PTHR12156:SF21">
    <property type="entry name" value="PLECKSTRIN HOMOLOGY-LIKE DOMAIN FAMILY B MEMBER 2"/>
    <property type="match status" value="1"/>
</dbReference>
<evidence type="ECO:0000259" key="4">
    <source>
        <dbReference type="PROSITE" id="PS50003"/>
    </source>
</evidence>
<dbReference type="RefSeq" id="XP_032037217.1">
    <property type="nucleotide sequence ID" value="XM_032181326.1"/>
</dbReference>
<accession>A0A6J3CK72</accession>
<dbReference type="PROSITE" id="PS50003">
    <property type="entry name" value="PH_DOMAIN"/>
    <property type="match status" value="1"/>
</dbReference>
<dbReference type="Proteomes" id="UP000504639">
    <property type="component" value="Chromosome 1"/>
</dbReference>
<feature type="coiled-coil region" evidence="2">
    <location>
        <begin position="742"/>
        <end position="827"/>
    </location>
</feature>
<evidence type="ECO:0000256" key="1">
    <source>
        <dbReference type="ARBA" id="ARBA00023054"/>
    </source>
</evidence>
<feature type="compositionally biased region" description="Low complexity" evidence="3">
    <location>
        <begin position="532"/>
        <end position="543"/>
    </location>
</feature>
<feature type="region of interest" description="Disordered" evidence="3">
    <location>
        <begin position="284"/>
        <end position="309"/>
    </location>
</feature>
<keyword evidence="5" id="KW-1185">Reference proteome</keyword>
<dbReference type="SMART" id="SM00233">
    <property type="entry name" value="PH"/>
    <property type="match status" value="1"/>
</dbReference>
<reference evidence="6" key="1">
    <citation type="submission" date="2025-08" db="UniProtKB">
        <authorList>
            <consortium name="RefSeq"/>
        </authorList>
    </citation>
    <scope>IDENTIFICATION</scope>
    <source>
        <tissue evidence="6">Lung</tissue>
    </source>
</reference>
<dbReference type="InterPro" id="IPR052212">
    <property type="entry name" value="PH-like_domain"/>
</dbReference>
<dbReference type="PANTHER" id="PTHR12156">
    <property type="entry name" value="PLECKSTRIN HOMOLOGY-LIKE DOMAIN, FAMILY B, MEMBER 3"/>
    <property type="match status" value="1"/>
</dbReference>
<dbReference type="AlphaFoldDB" id="A0A6J3CK72"/>
<sequence>MMPNRSNISFQNVGSDSSKIMAEYSHTQNQMELQNTSLGKGSVANSLENGLQDIMENLNTKKYSSSLKFKTNGDYAGSYLTLSQPVAVKPNLSTSVKSTHSVTKIQGGKLFPCESPYLPDKSFSAKHLSSVSGTSPSLSGYSLGRTDFDIHANRENEKSLGHMDKFYYSKYSQKNKSYDNVYFPGMLDTKKISGSLLTMWNGSSGSELMLSPVSNSGAASMPSSPKQGRRMNVEDSLALHAKPVKHKDVMMETLGSRPRKYSGGSLSHMGMYSRSLPRLHKSTESQLMPLSLPPRNSLGNTKRKKLGEKDLPQNALDADNYLNFSSCSSGVSPHASSVSGNNPYVSSTLSVPASPRIAKKMLLASSSSYIPDDFDRLGLSGTSPSSSFSPVDFDRSFSVRRNLSTSSMEFDDTDLESYRQTPNSLQTSLRERKNSISSISGREDLMDYHRRQREERLREQEMERLERQRLETILNLCAEYSKSDSDPTATTTVADVQKINKELEKLQLSDEDSVFEDSQMNLETRFRNHLKSSASDSDFSEPSNHSRSTTAFLSSRGLRADEHFSENMKPPPLAAPGFLKDSTESSYLSITPKIPECTSDEQRGQELTRLEEERIVILNNLEELEQKIKDLNDQMDESSRELDMECALLDGEQKSETTELLKEKEILDHLNRKIAELERNVIGEKTKEKLKLDAEREKLERLQELYSEQKTQLDNCPESMREQLQQQLKRDADLLDIESKHFEDLEFQQLEHESRLDEEKENLTQQLLREVAEYQRSIVSRKEKISALKKQANHIVQQAQREQDHFVKEKNNLIMMLQREKENLCNLEKKYSMLSGGKGFPVSPSSLKEHFRNLEERKKQHRECMYMSDTLPRKKTAPTVSPHFNSATLGRSVTSKGHLPLGQSNSCGSVLPHCLATMTKESESRRMHKGYNHQRMCENQRQKSPEFYSRTASESNVYLNSFHYPDRSYKDHAFDTLSLDSSDSMETSISACSPDNISSASTSNVARIEEMERLLKQAHAEKTRLLESREREMEAKKRALEEEKRRREQLEKRLEEETSQRQKLIEKEVKIREKQRAQARPLTRYLPIRKEDFDLRSHIETAGHNIETCYHVSLTEKTCRGFLIKMGGKIKTWKKRWFVFDRNKRTFTYYADKHETKLKGVIYFQAIEEVYYDHLKNAYKSPNPLLTFSVKTHDRIYYMVAPTPEAMRIWMDVIVTGAEGYTHFML</sequence>
<dbReference type="InterPro" id="IPR037810">
    <property type="entry name" value="PHLDB1/2/3_PH"/>
</dbReference>
<dbReference type="SUPFAM" id="SSF50729">
    <property type="entry name" value="PH domain-like"/>
    <property type="match status" value="1"/>
</dbReference>
<keyword evidence="1 2" id="KW-0175">Coiled coil</keyword>